<feature type="region of interest" description="Disordered" evidence="4">
    <location>
        <begin position="1"/>
        <end position="124"/>
    </location>
</feature>
<keyword evidence="2" id="KW-0902">Two-component regulatory system</keyword>
<dbReference type="InterPro" id="IPR001789">
    <property type="entry name" value="Sig_transdc_resp-reg_receiver"/>
</dbReference>
<feature type="compositionally biased region" description="Basic and acidic residues" evidence="4">
    <location>
        <begin position="1100"/>
        <end position="1120"/>
    </location>
</feature>
<feature type="domain" description="Response regulatory" evidence="5">
    <location>
        <begin position="920"/>
        <end position="1066"/>
    </location>
</feature>
<feature type="compositionally biased region" description="Acidic residues" evidence="4">
    <location>
        <begin position="65"/>
        <end position="74"/>
    </location>
</feature>
<dbReference type="SMART" id="SM00448">
    <property type="entry name" value="REC"/>
    <property type="match status" value="1"/>
</dbReference>
<proteinExistence type="predicted"/>
<feature type="compositionally biased region" description="Polar residues" evidence="4">
    <location>
        <begin position="785"/>
        <end position="809"/>
    </location>
</feature>
<dbReference type="InterPro" id="IPR011006">
    <property type="entry name" value="CheY-like_superfamily"/>
</dbReference>
<evidence type="ECO:0000259" key="5">
    <source>
        <dbReference type="PROSITE" id="PS50110"/>
    </source>
</evidence>
<feature type="region of interest" description="Disordered" evidence="4">
    <location>
        <begin position="645"/>
        <end position="684"/>
    </location>
</feature>
<feature type="compositionally biased region" description="Polar residues" evidence="4">
    <location>
        <begin position="867"/>
        <end position="885"/>
    </location>
</feature>
<dbReference type="Proteomes" id="UP001362999">
    <property type="component" value="Unassembled WGS sequence"/>
</dbReference>
<feature type="region of interest" description="Disordered" evidence="4">
    <location>
        <begin position="746"/>
        <end position="900"/>
    </location>
</feature>
<feature type="compositionally biased region" description="Low complexity" evidence="4">
    <location>
        <begin position="20"/>
        <end position="34"/>
    </location>
</feature>
<evidence type="ECO:0000313" key="6">
    <source>
        <dbReference type="EMBL" id="KAK7061320.1"/>
    </source>
</evidence>
<dbReference type="PANTHER" id="PTHR45339:SF1">
    <property type="entry name" value="HYBRID SIGNAL TRANSDUCTION HISTIDINE KINASE J"/>
    <property type="match status" value="1"/>
</dbReference>
<dbReference type="AlphaFoldDB" id="A0AAW0E9W7"/>
<feature type="compositionally biased region" description="Polar residues" evidence="4">
    <location>
        <begin position="847"/>
        <end position="860"/>
    </location>
</feature>
<dbReference type="FunFam" id="3.40.50.2300:FF:000146">
    <property type="entry name" value="Putative two-component response regulator SSK1p"/>
    <property type="match status" value="1"/>
</dbReference>
<dbReference type="CDD" id="cd17546">
    <property type="entry name" value="REC_hyHK_CKI1_RcsC-like"/>
    <property type="match status" value="1"/>
</dbReference>
<dbReference type="GO" id="GO:0000156">
    <property type="term" value="F:phosphorelay response regulator activity"/>
    <property type="evidence" value="ECO:0007669"/>
    <property type="project" value="UniProtKB-ARBA"/>
</dbReference>
<keyword evidence="7" id="KW-1185">Reference proteome</keyword>
<feature type="compositionally biased region" description="Pro residues" evidence="4">
    <location>
        <begin position="43"/>
        <end position="52"/>
    </location>
</feature>
<feature type="compositionally biased region" description="Basic and acidic residues" evidence="4">
    <location>
        <begin position="675"/>
        <end position="684"/>
    </location>
</feature>
<evidence type="ECO:0000256" key="1">
    <source>
        <dbReference type="ARBA" id="ARBA00022553"/>
    </source>
</evidence>
<feature type="compositionally biased region" description="Basic and acidic residues" evidence="4">
    <location>
        <begin position="1133"/>
        <end position="1154"/>
    </location>
</feature>
<name>A0AAW0E9W7_9AGAR</name>
<feature type="region of interest" description="Disordered" evidence="4">
    <location>
        <begin position="1100"/>
        <end position="1182"/>
    </location>
</feature>
<evidence type="ECO:0000313" key="7">
    <source>
        <dbReference type="Proteomes" id="UP001362999"/>
    </source>
</evidence>
<feature type="region of interest" description="Disordered" evidence="4">
    <location>
        <begin position="521"/>
        <end position="550"/>
    </location>
</feature>
<evidence type="ECO:0000256" key="2">
    <source>
        <dbReference type="ARBA" id="ARBA00023012"/>
    </source>
</evidence>
<protein>
    <recommendedName>
        <fullName evidence="5">Response regulatory domain-containing protein</fullName>
    </recommendedName>
</protein>
<organism evidence="6 7">
    <name type="scientific">Favolaschia claudopus</name>
    <dbReference type="NCBI Taxonomy" id="2862362"/>
    <lineage>
        <taxon>Eukaryota</taxon>
        <taxon>Fungi</taxon>
        <taxon>Dikarya</taxon>
        <taxon>Basidiomycota</taxon>
        <taxon>Agaricomycotina</taxon>
        <taxon>Agaricomycetes</taxon>
        <taxon>Agaricomycetidae</taxon>
        <taxon>Agaricales</taxon>
        <taxon>Marasmiineae</taxon>
        <taxon>Mycenaceae</taxon>
        <taxon>Favolaschia</taxon>
    </lineage>
</organism>
<reference evidence="6 7" key="1">
    <citation type="journal article" date="2024" name="J Genomics">
        <title>Draft genome sequencing and assembly of Favolaschia claudopus CIRM-BRFM 2984 isolated from oak limbs.</title>
        <authorList>
            <person name="Navarro D."/>
            <person name="Drula E."/>
            <person name="Chaduli D."/>
            <person name="Cazenave R."/>
            <person name="Ahrendt S."/>
            <person name="Wang J."/>
            <person name="Lipzen A."/>
            <person name="Daum C."/>
            <person name="Barry K."/>
            <person name="Grigoriev I.V."/>
            <person name="Favel A."/>
            <person name="Rosso M.N."/>
            <person name="Martin F."/>
        </authorList>
    </citation>
    <scope>NUCLEOTIDE SEQUENCE [LARGE SCALE GENOMIC DNA]</scope>
    <source>
        <strain evidence="6 7">CIRM-BRFM 2984</strain>
    </source>
</reference>
<dbReference type="SUPFAM" id="SSF52172">
    <property type="entry name" value="CheY-like"/>
    <property type="match status" value="1"/>
</dbReference>
<evidence type="ECO:0000256" key="3">
    <source>
        <dbReference type="PROSITE-ProRule" id="PRU00169"/>
    </source>
</evidence>
<gene>
    <name evidence="6" type="ORF">R3P38DRAFT_2828816</name>
</gene>
<feature type="compositionally biased region" description="Polar residues" evidence="4">
    <location>
        <begin position="108"/>
        <end position="121"/>
    </location>
</feature>
<feature type="region of interest" description="Disordered" evidence="4">
    <location>
        <begin position="455"/>
        <end position="481"/>
    </location>
</feature>
<dbReference type="Gene3D" id="3.40.50.2300">
    <property type="match status" value="1"/>
</dbReference>
<comment type="caution">
    <text evidence="6">The sequence shown here is derived from an EMBL/GenBank/DDBJ whole genome shotgun (WGS) entry which is preliminary data.</text>
</comment>
<dbReference type="Pfam" id="PF00072">
    <property type="entry name" value="Response_reg"/>
    <property type="match status" value="1"/>
</dbReference>
<sequence>MAEGIGDLPAGLNGDGSWATDTQDLTITPTTFTFVRRSDPGQPSTPPTPVDPPADSRQAGGSENLVDEPLSEAEDNNKTDTPTNRPPRLHPRFSRAFSLPQLGRLQNPHRSGQRPSFTSHPTDPAPVASQFYELSLELADMVQMAIQTLLQISPPQVLESTREQFSACALSVPTPSMSAMFTAMRNLNYFSANMSSLCQEPPDEMFGPGTPGLISHTNFDLGELLQSVGDVMSGAAAEVGVDLVLYHGDLSLKYACVRGLESGLTVALSHVLRQIMSVARAGDSIEVGLYIGFAPPLGHDITIPNDLVTTDAITSSPTSEDGPINCAIQIAHKFAQSNPCEGDTEPEVRAQPHFSGLILRRLLRQIGATLTHDLPSGTGARTCELSLSFERAPAGAVEVSPFGTPNNGEPTLEELAAFAETLKGAKVALYASSKGSFAQHVTRYLADWGMDVSHMSTDGDAEADEPSGPPSPTTPSLDQPTVKVETVKTPGPQRPSFVFIDDNVDVLKERLNALRVEPPYQLTLNPKRPPLQHPDARPYPLHSRRSTTQVPRLVSGSNMLPTPPMPNMPSASPNSPIIVHFTSLANFKVVKDILQSILSTFSSPIPEVMIVPKPAGPKRVLTQLHMAVTRPPVDPFFSPIATSPATPASSSSYLGANSYMGHPSRSPRPPSARSNSDRSNRSGTKEMLFERTALPPSPLAMPHTNSSGSEYFSSEDAAHLGAGAVQLGSTPSSGLLISSPPGQPAGIFFSPRAKTNSAAPTARKTSVGPPMERDQGQLALPPSSRRGSNAGQRIPSATSTNEPSQTFSSLHEAASGSGVAERSPRPPSRLASISIPASPRTEPVSEPASTSAALTPPTRTDSAESAGKQQASPAATSSPQISSPTAMFRRPMRRRTATPDIKVLDNTKKASDIGIVPPISVLIVEDNVVNQMQLAGFMRKKKLKYQVANNGLEAVEKWKTGNFDLILMDIQMPVMNGIDATKEIRRLEKLNAAEGFPPPSPSLTIPNSAGSGLNAASPYRSSVIIVAQTASSLNSDRVKALAAGCNDFLTKPVNHHWLNNKVTEWGSIKALQMWADMPPPGGQPNGAGLMLAKEVAERLHVPERGLSRRTGKSESKDKAMEPTVAHPSAADGPKVKSSGEDAKLPESPSLHEDTTDAEEDAPEATTGISPEPAPSADIPPVR</sequence>
<dbReference type="EMBL" id="JAWWNJ010000002">
    <property type="protein sequence ID" value="KAK7061320.1"/>
    <property type="molecule type" value="Genomic_DNA"/>
</dbReference>
<dbReference type="PROSITE" id="PS50110">
    <property type="entry name" value="RESPONSE_REGULATORY"/>
    <property type="match status" value="1"/>
</dbReference>
<dbReference type="PANTHER" id="PTHR45339">
    <property type="entry name" value="HYBRID SIGNAL TRANSDUCTION HISTIDINE KINASE J"/>
    <property type="match status" value="1"/>
</dbReference>
<keyword evidence="1 3" id="KW-0597">Phosphoprotein</keyword>
<evidence type="ECO:0000256" key="4">
    <source>
        <dbReference type="SAM" id="MobiDB-lite"/>
    </source>
</evidence>
<accession>A0AAW0E9W7</accession>
<feature type="modified residue" description="4-aspartylphosphate" evidence="3">
    <location>
        <position position="969"/>
    </location>
</feature>